<organism evidence="2 3">
    <name type="scientific">Armillaria novae-zelandiae</name>
    <dbReference type="NCBI Taxonomy" id="153914"/>
    <lineage>
        <taxon>Eukaryota</taxon>
        <taxon>Fungi</taxon>
        <taxon>Dikarya</taxon>
        <taxon>Basidiomycota</taxon>
        <taxon>Agaricomycotina</taxon>
        <taxon>Agaricomycetes</taxon>
        <taxon>Agaricomycetidae</taxon>
        <taxon>Agaricales</taxon>
        <taxon>Marasmiineae</taxon>
        <taxon>Physalacriaceae</taxon>
        <taxon>Armillaria</taxon>
    </lineage>
</organism>
<proteinExistence type="predicted"/>
<dbReference type="EMBL" id="JAUEPR010000052">
    <property type="protein sequence ID" value="KAK0471311.1"/>
    <property type="molecule type" value="Genomic_DNA"/>
</dbReference>
<evidence type="ECO:0000313" key="2">
    <source>
        <dbReference type="EMBL" id="KAK0471311.1"/>
    </source>
</evidence>
<dbReference type="AlphaFoldDB" id="A0AA39T898"/>
<evidence type="ECO:0008006" key="4">
    <source>
        <dbReference type="Google" id="ProtNLM"/>
    </source>
</evidence>
<dbReference type="Proteomes" id="UP001175227">
    <property type="component" value="Unassembled WGS sequence"/>
</dbReference>
<reference evidence="2" key="1">
    <citation type="submission" date="2023-06" db="EMBL/GenBank/DDBJ databases">
        <authorList>
            <consortium name="Lawrence Berkeley National Laboratory"/>
            <person name="Ahrendt S."/>
            <person name="Sahu N."/>
            <person name="Indic B."/>
            <person name="Wong-Bajracharya J."/>
            <person name="Merenyi Z."/>
            <person name="Ke H.-M."/>
            <person name="Monk M."/>
            <person name="Kocsube S."/>
            <person name="Drula E."/>
            <person name="Lipzen A."/>
            <person name="Balint B."/>
            <person name="Henrissat B."/>
            <person name="Andreopoulos B."/>
            <person name="Martin F.M."/>
            <person name="Harder C.B."/>
            <person name="Rigling D."/>
            <person name="Ford K.L."/>
            <person name="Foster G.D."/>
            <person name="Pangilinan J."/>
            <person name="Papanicolaou A."/>
            <person name="Barry K."/>
            <person name="LaButti K."/>
            <person name="Viragh M."/>
            <person name="Koriabine M."/>
            <person name="Yan M."/>
            <person name="Riley R."/>
            <person name="Champramary S."/>
            <person name="Plett K.L."/>
            <person name="Tsai I.J."/>
            <person name="Slot J."/>
            <person name="Sipos G."/>
            <person name="Plett J."/>
            <person name="Nagy L.G."/>
            <person name="Grigoriev I.V."/>
        </authorList>
    </citation>
    <scope>NUCLEOTIDE SEQUENCE</scope>
    <source>
        <strain evidence="2">ICMP 16352</strain>
    </source>
</reference>
<accession>A0AA39T898</accession>
<sequence>MTFHLLLIFGWLSRWCVQPLTFVTGPATSSHCKLTLSWHRNLVDVQTQVFLREMYCLKFYLTGDSSQMYVRRA</sequence>
<evidence type="ECO:0000313" key="3">
    <source>
        <dbReference type="Proteomes" id="UP001175227"/>
    </source>
</evidence>
<comment type="caution">
    <text evidence="2">The sequence shown here is derived from an EMBL/GenBank/DDBJ whole genome shotgun (WGS) entry which is preliminary data.</text>
</comment>
<evidence type="ECO:0000256" key="1">
    <source>
        <dbReference type="SAM" id="SignalP"/>
    </source>
</evidence>
<keyword evidence="3" id="KW-1185">Reference proteome</keyword>
<name>A0AA39T898_9AGAR</name>
<feature type="chain" id="PRO_5041282081" description="Secreted protein" evidence="1">
    <location>
        <begin position="20"/>
        <end position="73"/>
    </location>
</feature>
<gene>
    <name evidence="2" type="ORF">IW261DRAFT_1512510</name>
</gene>
<protein>
    <recommendedName>
        <fullName evidence="4">Secreted protein</fullName>
    </recommendedName>
</protein>
<feature type="signal peptide" evidence="1">
    <location>
        <begin position="1"/>
        <end position="19"/>
    </location>
</feature>
<keyword evidence="1" id="KW-0732">Signal</keyword>